<dbReference type="GO" id="GO:0046872">
    <property type="term" value="F:metal ion binding"/>
    <property type="evidence" value="ECO:0007669"/>
    <property type="project" value="TreeGrafter"/>
</dbReference>
<dbReference type="GeneID" id="93385476"/>
<comment type="subunit">
    <text evidence="3">Heptamer of 7 subunits arranged in a ring. Interacts with the chaperonin GroEL.</text>
</comment>
<dbReference type="SMART" id="SM00883">
    <property type="entry name" value="Cpn10"/>
    <property type="match status" value="1"/>
</dbReference>
<evidence type="ECO:0000313" key="7">
    <source>
        <dbReference type="EMBL" id="MCZ7406960.1"/>
    </source>
</evidence>
<evidence type="ECO:0000256" key="1">
    <source>
        <dbReference type="ARBA" id="ARBA00006975"/>
    </source>
</evidence>
<dbReference type="STRING" id="33033.NW74_04745"/>
<evidence type="ECO:0000256" key="3">
    <source>
        <dbReference type="HAMAP-Rule" id="MF_00580"/>
    </source>
</evidence>
<dbReference type="SUPFAM" id="SSF50129">
    <property type="entry name" value="GroES-like"/>
    <property type="match status" value="1"/>
</dbReference>
<reference evidence="7" key="3">
    <citation type="submission" date="2022-07" db="EMBL/GenBank/DDBJ databases">
        <title>Parvimonas micra travels from the subgingival sulcus of the human oral cavity to the colorectal adenocarcinoma.</title>
        <authorList>
            <person name="Conde-Perez K."/>
            <person name="Buetas E."/>
            <person name="Aja-Macaya P."/>
            <person name="Martin-De Arribas E."/>
            <person name="Iglesias-Corras I."/>
            <person name="Trigo-Tasende N."/>
            <person name="Nasser-Ali M."/>
            <person name="Estevez L.S."/>
            <person name="Rumbo-Feal S."/>
            <person name="Otero-Alen B."/>
            <person name="Noguera J.F."/>
            <person name="Concha A."/>
            <person name="Pardinas-Lopez S."/>
            <person name="Carda-Dieguez M."/>
            <person name="Gomez-Randulfe I."/>
            <person name="Martinez-Lago N."/>
            <person name="Ladra S."/>
            <person name="Aparicio L.A."/>
            <person name="Bou G."/>
            <person name="Mira A."/>
            <person name="Vallejo J.A."/>
            <person name="Poza M."/>
        </authorList>
    </citation>
    <scope>NUCLEOTIDE SEQUENCE</scope>
    <source>
        <strain evidence="8">PM102KC-G-1</strain>
        <strain evidence="7">PM79KC-AC-4</strain>
    </source>
</reference>
<evidence type="ECO:0000256" key="4">
    <source>
        <dbReference type="RuleBase" id="RU000535"/>
    </source>
</evidence>
<evidence type="ECO:0000313" key="5">
    <source>
        <dbReference type="EMBL" id="AIZ36691.1"/>
    </source>
</evidence>
<dbReference type="CDD" id="cd00320">
    <property type="entry name" value="cpn10"/>
    <property type="match status" value="1"/>
</dbReference>
<dbReference type="Gene3D" id="2.30.33.40">
    <property type="entry name" value="GroES chaperonin"/>
    <property type="match status" value="1"/>
</dbReference>
<dbReference type="RefSeq" id="WP_004833192.1">
    <property type="nucleotide sequence ID" value="NZ_BHYQ01000003.1"/>
</dbReference>
<dbReference type="InterPro" id="IPR018369">
    <property type="entry name" value="Chaprnonin_Cpn10_CS"/>
</dbReference>
<dbReference type="EMBL" id="JANDZV010000001">
    <property type="protein sequence ID" value="MCZ7406960.1"/>
    <property type="molecule type" value="Genomic_DNA"/>
</dbReference>
<evidence type="ECO:0000313" key="6">
    <source>
        <dbReference type="EMBL" id="MBF1307574.1"/>
    </source>
</evidence>
<dbReference type="HAMAP" id="MF_00580">
    <property type="entry name" value="CH10"/>
    <property type="match status" value="1"/>
</dbReference>
<evidence type="ECO:0000313" key="9">
    <source>
        <dbReference type="Proteomes" id="UP000031386"/>
    </source>
</evidence>
<reference evidence="6" key="2">
    <citation type="submission" date="2020-04" db="EMBL/GenBank/DDBJ databases">
        <title>Deep metagenomics examines the oral microbiome during advanced dental caries in children, revealing novel taxa and co-occurrences with host molecules.</title>
        <authorList>
            <person name="Baker J.L."/>
            <person name="Morton J.T."/>
            <person name="Dinis M."/>
            <person name="Alvarez R."/>
            <person name="Tran N.C."/>
            <person name="Knight R."/>
            <person name="Edlund A."/>
        </authorList>
    </citation>
    <scope>NUCLEOTIDE SEQUENCE</scope>
    <source>
        <strain evidence="6">JCVI_23_bin.11</strain>
    </source>
</reference>
<accession>A0A0B4S287</accession>
<keyword evidence="2 3" id="KW-0143">Chaperone</keyword>
<dbReference type="KEGG" id="pmic:NW74_04745"/>
<dbReference type="Proteomes" id="UP000031386">
    <property type="component" value="Chromosome"/>
</dbReference>
<comment type="function">
    <text evidence="3 4">Together with the chaperonin GroEL, plays an essential role in assisting protein folding. The GroEL-GroES system forms a nano-cage that allows encapsulation of the non-native substrate proteins and provides a physical environment optimized to promote and accelerate protein folding. GroES binds to the apical surface of the GroEL ring, thereby capping the opening of the GroEL channel.</text>
</comment>
<keyword evidence="3" id="KW-0963">Cytoplasm</keyword>
<dbReference type="EMBL" id="CP009761">
    <property type="protein sequence ID" value="AIZ36691.1"/>
    <property type="molecule type" value="Genomic_DNA"/>
</dbReference>
<dbReference type="Proteomes" id="UP000758611">
    <property type="component" value="Unassembled WGS sequence"/>
</dbReference>
<proteinExistence type="inferred from homology"/>
<evidence type="ECO:0000313" key="8">
    <source>
        <dbReference type="EMBL" id="WBB31485.1"/>
    </source>
</evidence>
<dbReference type="PROSITE" id="PS00681">
    <property type="entry name" value="CHAPERONINS_CPN10"/>
    <property type="match status" value="1"/>
</dbReference>
<dbReference type="PANTHER" id="PTHR10772">
    <property type="entry name" value="10 KDA HEAT SHOCK PROTEIN"/>
    <property type="match status" value="1"/>
</dbReference>
<comment type="similarity">
    <text evidence="1 3 4">Belongs to the GroES chaperonin family.</text>
</comment>
<dbReference type="InterPro" id="IPR037124">
    <property type="entry name" value="Chaperonin_GroES_sf"/>
</dbReference>
<dbReference type="Proteomes" id="UP001210690">
    <property type="component" value="Chromosome"/>
</dbReference>
<dbReference type="NCBIfam" id="NF001531">
    <property type="entry name" value="PRK00364.2-2"/>
    <property type="match status" value="1"/>
</dbReference>
<dbReference type="PRINTS" id="PR00297">
    <property type="entry name" value="CHAPERONIN10"/>
</dbReference>
<dbReference type="FunFam" id="2.30.33.40:FF:000001">
    <property type="entry name" value="10 kDa chaperonin"/>
    <property type="match status" value="1"/>
</dbReference>
<dbReference type="InterPro" id="IPR020818">
    <property type="entry name" value="Chaperonin_GroES"/>
</dbReference>
<dbReference type="GO" id="GO:0051087">
    <property type="term" value="F:protein-folding chaperone binding"/>
    <property type="evidence" value="ECO:0007669"/>
    <property type="project" value="TreeGrafter"/>
</dbReference>
<dbReference type="GO" id="GO:0005737">
    <property type="term" value="C:cytoplasm"/>
    <property type="evidence" value="ECO:0007669"/>
    <property type="project" value="UniProtKB-SubCell"/>
</dbReference>
<comment type="subcellular location">
    <subcellularLocation>
        <location evidence="3">Cytoplasm</location>
    </subcellularLocation>
</comment>
<dbReference type="EMBL" id="CP101412">
    <property type="protein sequence ID" value="WBB31485.1"/>
    <property type="molecule type" value="Genomic_DNA"/>
</dbReference>
<gene>
    <name evidence="3" type="primary">groES</name>
    <name evidence="3" type="synonym">groS</name>
    <name evidence="6" type="ORF">HXM94_07350</name>
    <name evidence="8" type="ORF">NM222_03130</name>
    <name evidence="7" type="ORF">NND69_01050</name>
    <name evidence="5" type="ORF">NW74_04745</name>
</gene>
<dbReference type="EMBL" id="JABZRE010000037">
    <property type="protein sequence ID" value="MBF1307574.1"/>
    <property type="molecule type" value="Genomic_DNA"/>
</dbReference>
<protein>
    <recommendedName>
        <fullName evidence="3">Co-chaperonin GroES</fullName>
    </recommendedName>
    <alternativeName>
        <fullName evidence="3">10 kDa chaperonin</fullName>
    </alternativeName>
    <alternativeName>
        <fullName evidence="3">Chaperonin-10</fullName>
        <shortName evidence="3">Cpn10</shortName>
    </alternativeName>
</protein>
<dbReference type="PANTHER" id="PTHR10772:SF58">
    <property type="entry name" value="CO-CHAPERONIN GROES"/>
    <property type="match status" value="1"/>
</dbReference>
<evidence type="ECO:0000256" key="2">
    <source>
        <dbReference type="ARBA" id="ARBA00023186"/>
    </source>
</evidence>
<dbReference type="OrthoDB" id="9806791at2"/>
<dbReference type="InterPro" id="IPR011032">
    <property type="entry name" value="GroES-like_sf"/>
</dbReference>
<dbReference type="Pfam" id="PF00166">
    <property type="entry name" value="Cpn10"/>
    <property type="match status" value="1"/>
</dbReference>
<sequence>MKLKPIGDKLVIEMVEVEEKTSSGIVLPTSAKEAPSVAKVLAIGDEILKDEDKKDLIKVGDKIIFSKYAGTEVKLDKKEYIVVKIADVLAVVED</sequence>
<name>A0A0B4S287_9FIRM</name>
<organism evidence="5 9">
    <name type="scientific">Parvimonas micra</name>
    <dbReference type="NCBI Taxonomy" id="33033"/>
    <lineage>
        <taxon>Bacteria</taxon>
        <taxon>Bacillati</taxon>
        <taxon>Bacillota</taxon>
        <taxon>Tissierellia</taxon>
        <taxon>Tissierellales</taxon>
        <taxon>Peptoniphilaceae</taxon>
        <taxon>Parvimonas</taxon>
    </lineage>
</organism>
<dbReference type="GO" id="GO:0044183">
    <property type="term" value="F:protein folding chaperone"/>
    <property type="evidence" value="ECO:0007669"/>
    <property type="project" value="InterPro"/>
</dbReference>
<dbReference type="Proteomes" id="UP001141458">
    <property type="component" value="Unassembled WGS sequence"/>
</dbReference>
<dbReference type="GO" id="GO:0051082">
    <property type="term" value="F:unfolded protein binding"/>
    <property type="evidence" value="ECO:0007669"/>
    <property type="project" value="TreeGrafter"/>
</dbReference>
<dbReference type="GO" id="GO:0005524">
    <property type="term" value="F:ATP binding"/>
    <property type="evidence" value="ECO:0007669"/>
    <property type="project" value="InterPro"/>
</dbReference>
<dbReference type="AlphaFoldDB" id="A0A0B4S287"/>
<keyword evidence="9" id="KW-1185">Reference proteome</keyword>
<reference evidence="5 9" key="1">
    <citation type="submission" date="2014-10" db="EMBL/GenBank/DDBJ databases">
        <title>Complete genome sequence of Parvimonas micra KCOM 1535 (= ChDC B708).</title>
        <authorList>
            <person name="Kook J.-K."/>
            <person name="Park S.-N."/>
            <person name="Lim Y.K."/>
            <person name="Roh H."/>
        </authorList>
    </citation>
    <scope>NUCLEOTIDE SEQUENCE [LARGE SCALE GENOMIC DNA]</scope>
    <source>
        <strain evidence="5">KCOM 1535</strain>
        <strain evidence="9">KCOM 1535 / ChDC B708</strain>
    </source>
</reference>